<reference evidence="1 2" key="1">
    <citation type="submission" date="2024-01" db="EMBL/GenBank/DDBJ databases">
        <title>The genome of the rayed Mediterranean limpet Patella caerulea (Linnaeus, 1758).</title>
        <authorList>
            <person name="Anh-Thu Weber A."/>
            <person name="Halstead-Nussloch G."/>
        </authorList>
    </citation>
    <scope>NUCLEOTIDE SEQUENCE [LARGE SCALE GENOMIC DNA]</scope>
    <source>
        <strain evidence="1">AATW-2023a</strain>
        <tissue evidence="1">Whole specimen</tissue>
    </source>
</reference>
<proteinExistence type="predicted"/>
<evidence type="ECO:0000313" key="1">
    <source>
        <dbReference type="EMBL" id="KAK6173178.1"/>
    </source>
</evidence>
<comment type="caution">
    <text evidence="1">The sequence shown here is derived from an EMBL/GenBank/DDBJ whole genome shotgun (WGS) entry which is preliminary data.</text>
</comment>
<evidence type="ECO:0000313" key="2">
    <source>
        <dbReference type="Proteomes" id="UP001347796"/>
    </source>
</evidence>
<sequence>MKRWQPVKLSAFDEKLVELTTLKNEVSQHLSHLNGLRVRYTDWFKRKRQTFIDAIKLIQISCPWAIPPVITSITKLRYTLELAQKIPRVGIPTRTLSTTINEYLDYWDELCCLKVTGQGIYEKVCAFCDSITRLRDPMLKVEIDNLQSQLNESCTEDFYFMDTHNEKHNLLFYNIAPQDFNFHGLLSFIPFLLRIATHICYWSTKLYIEKE</sequence>
<name>A0AAN8JDJ4_PATCE</name>
<dbReference type="EMBL" id="JAZGQO010000011">
    <property type="protein sequence ID" value="KAK6173178.1"/>
    <property type="molecule type" value="Genomic_DNA"/>
</dbReference>
<protein>
    <submittedName>
        <fullName evidence="1">Uncharacterized protein</fullName>
    </submittedName>
</protein>
<accession>A0AAN8JDJ4</accession>
<organism evidence="1 2">
    <name type="scientific">Patella caerulea</name>
    <name type="common">Rayed Mediterranean limpet</name>
    <dbReference type="NCBI Taxonomy" id="87958"/>
    <lineage>
        <taxon>Eukaryota</taxon>
        <taxon>Metazoa</taxon>
        <taxon>Spiralia</taxon>
        <taxon>Lophotrochozoa</taxon>
        <taxon>Mollusca</taxon>
        <taxon>Gastropoda</taxon>
        <taxon>Patellogastropoda</taxon>
        <taxon>Patelloidea</taxon>
        <taxon>Patellidae</taxon>
        <taxon>Patella</taxon>
    </lineage>
</organism>
<dbReference type="Proteomes" id="UP001347796">
    <property type="component" value="Unassembled WGS sequence"/>
</dbReference>
<gene>
    <name evidence="1" type="ORF">SNE40_016682</name>
</gene>
<keyword evidence="2" id="KW-1185">Reference proteome</keyword>
<dbReference type="AlphaFoldDB" id="A0AAN8JDJ4"/>